<sequence length="131" mass="15204">MAKKFHIGAHCVYEIWEHNERLQQDLNFSPPSDSDDSSILNNFQIKKPSIIETSIKKIKSKHVRILDQPSINKNLTRKLSGMSLETKKTILPETSQETEDILELHKRIQKEEKKFRAVAHADIFKQSIPKV</sequence>
<keyword evidence="2" id="KW-1185">Reference proteome</keyword>
<evidence type="ECO:0000313" key="1">
    <source>
        <dbReference type="EMBL" id="RHZ69768.1"/>
    </source>
</evidence>
<dbReference type="AlphaFoldDB" id="A0A397I689"/>
<organism evidence="1 2">
    <name type="scientific">Diversispora epigaea</name>
    <dbReference type="NCBI Taxonomy" id="1348612"/>
    <lineage>
        <taxon>Eukaryota</taxon>
        <taxon>Fungi</taxon>
        <taxon>Fungi incertae sedis</taxon>
        <taxon>Mucoromycota</taxon>
        <taxon>Glomeromycotina</taxon>
        <taxon>Glomeromycetes</taxon>
        <taxon>Diversisporales</taxon>
        <taxon>Diversisporaceae</taxon>
        <taxon>Diversispora</taxon>
    </lineage>
</organism>
<reference evidence="1 2" key="1">
    <citation type="submission" date="2018-08" db="EMBL/GenBank/DDBJ databases">
        <title>Genome and evolution of the arbuscular mycorrhizal fungus Diversispora epigaea (formerly Glomus versiforme) and its bacterial endosymbionts.</title>
        <authorList>
            <person name="Sun X."/>
            <person name="Fei Z."/>
            <person name="Harrison M."/>
        </authorList>
    </citation>
    <scope>NUCLEOTIDE SEQUENCE [LARGE SCALE GENOMIC DNA]</scope>
    <source>
        <strain evidence="1 2">IT104</strain>
    </source>
</reference>
<comment type="caution">
    <text evidence="1">The sequence shown here is derived from an EMBL/GenBank/DDBJ whole genome shotgun (WGS) entry which is preliminary data.</text>
</comment>
<accession>A0A397I689</accession>
<proteinExistence type="predicted"/>
<gene>
    <name evidence="1" type="ORF">Glove_278g8</name>
</gene>
<dbReference type="Proteomes" id="UP000266861">
    <property type="component" value="Unassembled WGS sequence"/>
</dbReference>
<evidence type="ECO:0000313" key="2">
    <source>
        <dbReference type="Proteomes" id="UP000266861"/>
    </source>
</evidence>
<name>A0A397I689_9GLOM</name>
<protein>
    <submittedName>
        <fullName evidence="1">Uncharacterized protein</fullName>
    </submittedName>
</protein>
<dbReference type="EMBL" id="PQFF01000255">
    <property type="protein sequence ID" value="RHZ69768.1"/>
    <property type="molecule type" value="Genomic_DNA"/>
</dbReference>